<accession>A0A4S8QZX6</accession>
<proteinExistence type="predicted"/>
<comment type="caution">
    <text evidence="2">The sequence shown here is derived from an EMBL/GenBank/DDBJ whole genome shotgun (WGS) entry which is preliminary data.</text>
</comment>
<feature type="region of interest" description="Disordered" evidence="1">
    <location>
        <begin position="388"/>
        <end position="455"/>
    </location>
</feature>
<evidence type="ECO:0000313" key="2">
    <source>
        <dbReference type="EMBL" id="THV47259.1"/>
    </source>
</evidence>
<evidence type="ECO:0000313" key="3">
    <source>
        <dbReference type="Proteomes" id="UP000308671"/>
    </source>
</evidence>
<feature type="compositionally biased region" description="Basic and acidic residues" evidence="1">
    <location>
        <begin position="401"/>
        <end position="410"/>
    </location>
</feature>
<keyword evidence="3" id="KW-1185">Reference proteome</keyword>
<protein>
    <submittedName>
        <fullName evidence="2">Uncharacterized protein</fullName>
    </submittedName>
</protein>
<gene>
    <name evidence="2" type="ORF">BGAL_0324g00080</name>
</gene>
<dbReference type="Proteomes" id="UP000308671">
    <property type="component" value="Unassembled WGS sequence"/>
</dbReference>
<dbReference type="EMBL" id="PQXL01000324">
    <property type="protein sequence ID" value="THV47259.1"/>
    <property type="molecule type" value="Genomic_DNA"/>
</dbReference>
<dbReference type="AlphaFoldDB" id="A0A4S8QZX6"/>
<reference evidence="2 3" key="1">
    <citation type="submission" date="2017-12" db="EMBL/GenBank/DDBJ databases">
        <title>Comparative genomics of Botrytis spp.</title>
        <authorList>
            <person name="Valero-Jimenez C.A."/>
            <person name="Tapia P."/>
            <person name="Veloso J."/>
            <person name="Silva-Moreno E."/>
            <person name="Staats M."/>
            <person name="Valdes J.H."/>
            <person name="Van Kan J.A.L."/>
        </authorList>
    </citation>
    <scope>NUCLEOTIDE SEQUENCE [LARGE SCALE GENOMIC DNA]</scope>
    <source>
        <strain evidence="2 3">MUCL435</strain>
    </source>
</reference>
<organism evidence="2 3">
    <name type="scientific">Botrytis galanthina</name>
    <dbReference type="NCBI Taxonomy" id="278940"/>
    <lineage>
        <taxon>Eukaryota</taxon>
        <taxon>Fungi</taxon>
        <taxon>Dikarya</taxon>
        <taxon>Ascomycota</taxon>
        <taxon>Pezizomycotina</taxon>
        <taxon>Leotiomycetes</taxon>
        <taxon>Helotiales</taxon>
        <taxon>Sclerotiniaceae</taxon>
        <taxon>Botrytis</taxon>
    </lineage>
</organism>
<sequence length="455" mass="51975">MADQKMADQKMIQRCQLSSAANCFLNSHRESGDAEPVSMNDPTAPYYDGHNWKSAMSVSNELDRHVHSVVKDYWRIRAQMDDSLNRLDLGYEKAKKVDRLPKARNLVQRGSVKAIGFPAHLQTPFVLNPTPNRISEWPSRFENSHLSEHTGRLGLPVNRDDEDTNQSGSYLEFIRASAASNGRKDQQYSPQLYHSYLLGHNQDSNMPLLGSMAIYFFVKLPQTMRRIGNDIFNGTEEEQMKAENKLSRLQNIFRRNQLKRKPMITADRNAKKAQEEANIYRSFKKSKSLWEQMDQFECIKRRGGAGYLEVNHHLSAVPGYMNSEGFYERLPCTGLWNAIGPGNGVKRERRGSVWRTRDPHGVHSSLRMVSNASSDFQEEYVTKTTYPLPTSIHTVDGGAEPMREESLPKDEDSDETGADEKSPDQIVQVDISSDDTCIETDNDEWETVEDERMED</sequence>
<evidence type="ECO:0000256" key="1">
    <source>
        <dbReference type="SAM" id="MobiDB-lite"/>
    </source>
</evidence>
<dbReference type="OrthoDB" id="3543427at2759"/>
<feature type="compositionally biased region" description="Acidic residues" evidence="1">
    <location>
        <begin position="432"/>
        <end position="455"/>
    </location>
</feature>
<name>A0A4S8QZX6_9HELO</name>